<dbReference type="GO" id="GO:0005886">
    <property type="term" value="C:plasma membrane"/>
    <property type="evidence" value="ECO:0007669"/>
    <property type="project" value="TreeGrafter"/>
</dbReference>
<dbReference type="Pfam" id="PF13183">
    <property type="entry name" value="Fer4_8"/>
    <property type="match status" value="2"/>
</dbReference>
<evidence type="ECO:0000256" key="3">
    <source>
        <dbReference type="ARBA" id="ARBA00023014"/>
    </source>
</evidence>
<evidence type="ECO:0000313" key="6">
    <source>
        <dbReference type="EMBL" id="VBB42726.1"/>
    </source>
</evidence>
<reference evidence="6" key="1">
    <citation type="submission" date="2018-07" db="EMBL/GenBank/DDBJ databases">
        <authorList>
            <consortium name="Genoscope - CEA"/>
            <person name="William W."/>
        </authorList>
    </citation>
    <scope>NUCLEOTIDE SEQUENCE</scope>
    <source>
        <strain evidence="6">IK1</strain>
    </source>
</reference>
<protein>
    <recommendedName>
        <fullName evidence="5">4Fe-4S ferredoxin-type domain-containing protein</fullName>
    </recommendedName>
</protein>
<keyword evidence="4" id="KW-0472">Membrane</keyword>
<name>A0A653A3T1_UNCDX</name>
<feature type="transmembrane region" description="Helical" evidence="4">
    <location>
        <begin position="89"/>
        <end position="112"/>
    </location>
</feature>
<dbReference type="EMBL" id="UPXX01000014">
    <property type="protein sequence ID" value="VBB42726.1"/>
    <property type="molecule type" value="Genomic_DNA"/>
</dbReference>
<organism evidence="6">
    <name type="scientific">Uncultured Desulfatiglans sp</name>
    <dbReference type="NCBI Taxonomy" id="1748965"/>
    <lineage>
        <taxon>Bacteria</taxon>
        <taxon>Pseudomonadati</taxon>
        <taxon>Thermodesulfobacteriota</taxon>
        <taxon>Desulfobacteria</taxon>
        <taxon>Desulfatiglandales</taxon>
        <taxon>Desulfatiglandaceae</taxon>
        <taxon>Desulfatiglans</taxon>
        <taxon>environmental samples</taxon>
    </lineage>
</organism>
<dbReference type="AlphaFoldDB" id="A0A653A3T1"/>
<dbReference type="Gene3D" id="1.20.950.20">
    <property type="entry name" value="Transmembrane di-heme cytochromes, Chain C"/>
    <property type="match status" value="2"/>
</dbReference>
<accession>A0A653A3T1</accession>
<keyword evidence="1" id="KW-0479">Metal-binding</keyword>
<dbReference type="InterPro" id="IPR017900">
    <property type="entry name" value="4Fe4S_Fe_S_CS"/>
</dbReference>
<dbReference type="InterPro" id="IPR036197">
    <property type="entry name" value="NarG-like_sf"/>
</dbReference>
<proteinExistence type="predicted"/>
<dbReference type="InterPro" id="IPR051460">
    <property type="entry name" value="HdrC_iron-sulfur_subunit"/>
</dbReference>
<evidence type="ECO:0000256" key="4">
    <source>
        <dbReference type="SAM" id="Phobius"/>
    </source>
</evidence>
<dbReference type="SUPFAM" id="SSF46548">
    <property type="entry name" value="alpha-helical ferredoxin"/>
    <property type="match status" value="2"/>
</dbReference>
<dbReference type="InterPro" id="IPR017896">
    <property type="entry name" value="4Fe4S_Fe-S-bd"/>
</dbReference>
<dbReference type="PROSITE" id="PS00198">
    <property type="entry name" value="4FE4S_FER_1"/>
    <property type="match status" value="3"/>
</dbReference>
<evidence type="ECO:0000256" key="1">
    <source>
        <dbReference type="ARBA" id="ARBA00022723"/>
    </source>
</evidence>
<keyword evidence="4" id="KW-0812">Transmembrane</keyword>
<keyword evidence="2" id="KW-0408">Iron</keyword>
<evidence type="ECO:0000256" key="2">
    <source>
        <dbReference type="ARBA" id="ARBA00023004"/>
    </source>
</evidence>
<dbReference type="SUPFAM" id="SSF103501">
    <property type="entry name" value="Respiratory nitrate reductase 1 gamma chain"/>
    <property type="match status" value="2"/>
</dbReference>
<dbReference type="InterPro" id="IPR009051">
    <property type="entry name" value="Helical_ferredxn"/>
</dbReference>
<feature type="transmembrane region" description="Helical" evidence="4">
    <location>
        <begin position="162"/>
        <end position="180"/>
    </location>
</feature>
<feature type="domain" description="4Fe-4S ferredoxin-type" evidence="5">
    <location>
        <begin position="324"/>
        <end position="355"/>
    </location>
</feature>
<dbReference type="GO" id="GO:0046872">
    <property type="term" value="F:metal ion binding"/>
    <property type="evidence" value="ECO:0007669"/>
    <property type="project" value="UniProtKB-KW"/>
</dbReference>
<feature type="transmembrane region" description="Helical" evidence="4">
    <location>
        <begin position="124"/>
        <end position="142"/>
    </location>
</feature>
<dbReference type="PANTHER" id="PTHR43255:SF2">
    <property type="entry name" value="HETERODISULFIDE REDUCTASE RELATED PROTEIN"/>
    <property type="match status" value="1"/>
</dbReference>
<keyword evidence="4" id="KW-1133">Transmembrane helix</keyword>
<dbReference type="PROSITE" id="PS51379">
    <property type="entry name" value="4FE4S_FER_2"/>
    <property type="match status" value="3"/>
</dbReference>
<keyword evidence="3" id="KW-0411">Iron-sulfur</keyword>
<dbReference type="GO" id="GO:0051536">
    <property type="term" value="F:iron-sulfur cluster binding"/>
    <property type="evidence" value="ECO:0007669"/>
    <property type="project" value="UniProtKB-KW"/>
</dbReference>
<sequence>MFFTVSLYTSLAIFLIGLIYKIGTWFTRHMGMGGKSFSTGERIGAAIKGILAVLFSARLGTLIKAFFVDVLWQQRILKESALRWVMHMLIFWGFTLLLLMHALGSILTVAVFPDYASTLNPYMFLRNLFGAMVVVGVAIAVYRRFILKVPRFRTSGMDKYAILIVAVIILSGIFFEAVKITSHSDFMRMVEDYADSTDPEDVRPLESYWVEHFGVVSPGVKPPFEAEILADGGDMHEMSCAACHSAPQWAFTGYPLAKLISPIALGLDRAGAGTFLWYIHLWSCFFGLAYLPFSKMFHLFATPVSLLANAVMDPATSDPANVATRQVMELDACTHCGTCSLRCSAAGAFAAIGNECILPSEKMAVLKKWASRKTLSPEENRALIEGIWVCTSCDRCTVVCPSGINLREMWLNLREVQFEKGYADPVVLSPLSYVIGMFRKGLASDDYPEPSESAKRRFALDFEALRAQNRPIALHAPASGTAAAMSRANTFSYCFGCQNCTTVCPVVGSYEEPEKALGLLPHQIMCSLGLGLVDMAAGSRMIWDCLTCYQCQEHCPQNVRVTDILYELKHVAIRNQGKSGGKAGAASQAA</sequence>
<feature type="transmembrane region" description="Helical" evidence="4">
    <location>
        <begin position="7"/>
        <end position="26"/>
    </location>
</feature>
<feature type="domain" description="4Fe-4S ferredoxin-type" evidence="5">
    <location>
        <begin position="380"/>
        <end position="409"/>
    </location>
</feature>
<feature type="transmembrane region" description="Helical" evidence="4">
    <location>
        <begin position="46"/>
        <end position="68"/>
    </location>
</feature>
<evidence type="ECO:0000259" key="5">
    <source>
        <dbReference type="PROSITE" id="PS51379"/>
    </source>
</evidence>
<gene>
    <name evidence="6" type="ORF">TRIP_B210048</name>
</gene>
<dbReference type="Gene3D" id="1.10.1060.10">
    <property type="entry name" value="Alpha-helical ferredoxin"/>
    <property type="match status" value="2"/>
</dbReference>
<feature type="domain" description="4Fe-4S ferredoxin-type" evidence="5">
    <location>
        <begin position="484"/>
        <end position="515"/>
    </location>
</feature>
<dbReference type="PANTHER" id="PTHR43255">
    <property type="entry name" value="IRON-SULFUR-BINDING OXIDOREDUCTASE FADF-RELATED-RELATED"/>
    <property type="match status" value="1"/>
</dbReference>